<dbReference type="EMBL" id="MNCJ02000325">
    <property type="protein sequence ID" value="KAF5787608.1"/>
    <property type="molecule type" value="Genomic_DNA"/>
</dbReference>
<dbReference type="Gramene" id="mRNA:HanXRQr2_Chr10g0454701">
    <property type="protein sequence ID" value="CDS:HanXRQr2_Chr10g0454701.1"/>
    <property type="gene ID" value="HanXRQr2_Chr10g0454701"/>
</dbReference>
<dbReference type="AlphaFoldDB" id="A0A9K3HZ31"/>
<feature type="region of interest" description="Disordered" evidence="1">
    <location>
        <begin position="52"/>
        <end position="75"/>
    </location>
</feature>
<proteinExistence type="predicted"/>
<keyword evidence="2" id="KW-0812">Transmembrane</keyword>
<protein>
    <submittedName>
        <fullName evidence="3">Uncharacterized protein</fullName>
    </submittedName>
</protein>
<feature type="transmembrane region" description="Helical" evidence="2">
    <location>
        <begin position="15"/>
        <end position="32"/>
    </location>
</feature>
<feature type="compositionally biased region" description="Basic and acidic residues" evidence="1">
    <location>
        <begin position="52"/>
        <end position="64"/>
    </location>
</feature>
<accession>A0A9K3HZ31</accession>
<sequence length="75" mass="8991">MIQDVILDVKNKIKISFLLLNFTIFLIFYFSYSTHFTRKKTNRDLLNLKEKNRKSSTETEREGFEPSVRITRTTD</sequence>
<evidence type="ECO:0000313" key="4">
    <source>
        <dbReference type="Proteomes" id="UP000215914"/>
    </source>
</evidence>
<keyword evidence="2" id="KW-0472">Membrane</keyword>
<gene>
    <name evidence="3" type="ORF">HanXRQr2_Chr10g0454701</name>
</gene>
<comment type="caution">
    <text evidence="3">The sequence shown here is derived from an EMBL/GenBank/DDBJ whole genome shotgun (WGS) entry which is preliminary data.</text>
</comment>
<dbReference type="Proteomes" id="UP000215914">
    <property type="component" value="Unassembled WGS sequence"/>
</dbReference>
<name>A0A9K3HZ31_HELAN</name>
<keyword evidence="4" id="KW-1185">Reference proteome</keyword>
<evidence type="ECO:0000256" key="2">
    <source>
        <dbReference type="SAM" id="Phobius"/>
    </source>
</evidence>
<reference evidence="3" key="1">
    <citation type="journal article" date="2017" name="Nature">
        <title>The sunflower genome provides insights into oil metabolism, flowering and Asterid evolution.</title>
        <authorList>
            <person name="Badouin H."/>
            <person name="Gouzy J."/>
            <person name="Grassa C.J."/>
            <person name="Murat F."/>
            <person name="Staton S.E."/>
            <person name="Cottret L."/>
            <person name="Lelandais-Briere C."/>
            <person name="Owens G.L."/>
            <person name="Carrere S."/>
            <person name="Mayjonade B."/>
            <person name="Legrand L."/>
            <person name="Gill N."/>
            <person name="Kane N.C."/>
            <person name="Bowers J.E."/>
            <person name="Hubner S."/>
            <person name="Bellec A."/>
            <person name="Berard A."/>
            <person name="Berges H."/>
            <person name="Blanchet N."/>
            <person name="Boniface M.C."/>
            <person name="Brunel D."/>
            <person name="Catrice O."/>
            <person name="Chaidir N."/>
            <person name="Claudel C."/>
            <person name="Donnadieu C."/>
            <person name="Faraut T."/>
            <person name="Fievet G."/>
            <person name="Helmstetter N."/>
            <person name="King M."/>
            <person name="Knapp S.J."/>
            <person name="Lai Z."/>
            <person name="Le Paslier M.C."/>
            <person name="Lippi Y."/>
            <person name="Lorenzon L."/>
            <person name="Mandel J.R."/>
            <person name="Marage G."/>
            <person name="Marchand G."/>
            <person name="Marquand E."/>
            <person name="Bret-Mestries E."/>
            <person name="Morien E."/>
            <person name="Nambeesan S."/>
            <person name="Nguyen T."/>
            <person name="Pegot-Espagnet P."/>
            <person name="Pouilly N."/>
            <person name="Raftis F."/>
            <person name="Sallet E."/>
            <person name="Schiex T."/>
            <person name="Thomas J."/>
            <person name="Vandecasteele C."/>
            <person name="Vares D."/>
            <person name="Vear F."/>
            <person name="Vautrin S."/>
            <person name="Crespi M."/>
            <person name="Mangin B."/>
            <person name="Burke J.M."/>
            <person name="Salse J."/>
            <person name="Munos S."/>
            <person name="Vincourt P."/>
            <person name="Rieseberg L.H."/>
            <person name="Langlade N.B."/>
        </authorList>
    </citation>
    <scope>NUCLEOTIDE SEQUENCE</scope>
    <source>
        <tissue evidence="3">Leaves</tissue>
    </source>
</reference>
<keyword evidence="2" id="KW-1133">Transmembrane helix</keyword>
<evidence type="ECO:0000256" key="1">
    <source>
        <dbReference type="SAM" id="MobiDB-lite"/>
    </source>
</evidence>
<reference evidence="3" key="2">
    <citation type="submission" date="2020-06" db="EMBL/GenBank/DDBJ databases">
        <title>Helianthus annuus Genome sequencing and assembly Release 2.</title>
        <authorList>
            <person name="Gouzy J."/>
            <person name="Langlade N."/>
            <person name="Munos S."/>
        </authorList>
    </citation>
    <scope>NUCLEOTIDE SEQUENCE</scope>
    <source>
        <tissue evidence="3">Leaves</tissue>
    </source>
</reference>
<organism evidence="3 4">
    <name type="scientific">Helianthus annuus</name>
    <name type="common">Common sunflower</name>
    <dbReference type="NCBI Taxonomy" id="4232"/>
    <lineage>
        <taxon>Eukaryota</taxon>
        <taxon>Viridiplantae</taxon>
        <taxon>Streptophyta</taxon>
        <taxon>Embryophyta</taxon>
        <taxon>Tracheophyta</taxon>
        <taxon>Spermatophyta</taxon>
        <taxon>Magnoliopsida</taxon>
        <taxon>eudicotyledons</taxon>
        <taxon>Gunneridae</taxon>
        <taxon>Pentapetalae</taxon>
        <taxon>asterids</taxon>
        <taxon>campanulids</taxon>
        <taxon>Asterales</taxon>
        <taxon>Asteraceae</taxon>
        <taxon>Asteroideae</taxon>
        <taxon>Heliantheae alliance</taxon>
        <taxon>Heliantheae</taxon>
        <taxon>Helianthus</taxon>
    </lineage>
</organism>
<evidence type="ECO:0000313" key="3">
    <source>
        <dbReference type="EMBL" id="KAF5787608.1"/>
    </source>
</evidence>